<keyword evidence="5 9" id="KW-0028">Amino-acid biosynthesis</keyword>
<dbReference type="Proteomes" id="UP000019141">
    <property type="component" value="Unassembled WGS sequence"/>
</dbReference>
<evidence type="ECO:0000256" key="1">
    <source>
        <dbReference type="ARBA" id="ARBA00005196"/>
    </source>
</evidence>
<dbReference type="GO" id="GO:0009089">
    <property type="term" value="P:lysine biosynthetic process via diaminopimelate"/>
    <property type="evidence" value="ECO:0007669"/>
    <property type="project" value="UniProtKB-UniRule"/>
</dbReference>
<evidence type="ECO:0000256" key="6">
    <source>
        <dbReference type="ARBA" id="ARBA00023154"/>
    </source>
</evidence>
<feature type="binding site" evidence="9">
    <location>
        <position position="62"/>
    </location>
    <ligand>
        <name>substrate</name>
    </ligand>
</feature>
<dbReference type="GO" id="GO:0008837">
    <property type="term" value="F:diaminopimelate epimerase activity"/>
    <property type="evidence" value="ECO:0007669"/>
    <property type="project" value="UniProtKB-UniRule"/>
</dbReference>
<feature type="binding site" evidence="9">
    <location>
        <position position="163"/>
    </location>
    <ligand>
        <name>substrate</name>
    </ligand>
</feature>
<dbReference type="FunFam" id="3.10.310.10:FF:000001">
    <property type="entry name" value="Diaminopimelate epimerase"/>
    <property type="match status" value="1"/>
</dbReference>
<dbReference type="GO" id="GO:0005829">
    <property type="term" value="C:cytosol"/>
    <property type="evidence" value="ECO:0007669"/>
    <property type="project" value="TreeGrafter"/>
</dbReference>
<sequence length="283" mass="31079">MQFTKMHGLGNDYIYVNGFEEQLADPATVARAVSDRHFGIGGDGLIIILPSTRADCRMRMFNADGSEAQMCGNGIRCLAKYVYEHDIARQTALQVETLAGVLSLELFPHPSNPNHIEQVRVNMGEPRLQREDIPMKGAPGQVLRESLDVDGTPFEITAVSMGNPHCIVFVDDPQSFDVAYWGPKFERHPAFPEGVNTEFVRVLDDQTFQMRVWERGSGETLACGTGASAVAVACHLNGHTARRLTGHLLGGALELEWNETDNHVYMTGPAVEVFSGAWHGQGV</sequence>
<comment type="pathway">
    <text evidence="1 9">Amino-acid biosynthesis; L-lysine biosynthesis via DAP pathway; DL-2,6-diaminopimelate from LL-2,6-diaminopimelate: step 1/1.</text>
</comment>
<evidence type="ECO:0000313" key="12">
    <source>
        <dbReference type="Proteomes" id="UP000019141"/>
    </source>
</evidence>
<name>W4L9X5_ENTF1</name>
<comment type="caution">
    <text evidence="9">Lacks conserved residue(s) required for the propagation of feature annotation.</text>
</comment>
<organism evidence="11 12">
    <name type="scientific">Entotheonella factor</name>
    <dbReference type="NCBI Taxonomy" id="1429438"/>
    <lineage>
        <taxon>Bacteria</taxon>
        <taxon>Pseudomonadati</taxon>
        <taxon>Nitrospinota/Tectimicrobiota group</taxon>
        <taxon>Candidatus Tectimicrobiota</taxon>
        <taxon>Candidatus Entotheonellia</taxon>
        <taxon>Candidatus Entotheonellales</taxon>
        <taxon>Candidatus Entotheonellaceae</taxon>
        <taxon>Candidatus Entotheonella</taxon>
    </lineage>
</organism>
<evidence type="ECO:0000256" key="2">
    <source>
        <dbReference type="ARBA" id="ARBA00010219"/>
    </source>
</evidence>
<feature type="binding site" evidence="9">
    <location>
        <position position="196"/>
    </location>
    <ligand>
        <name>substrate</name>
    </ligand>
</feature>
<dbReference type="InterPro" id="IPR001653">
    <property type="entry name" value="DAP_epimerase_DapF"/>
</dbReference>
<feature type="site" description="Could be important to modulate the pK values of the two catalytic cysteine residues" evidence="9">
    <location>
        <position position="165"/>
    </location>
</feature>
<dbReference type="EMBL" id="AZHW01001005">
    <property type="protein sequence ID" value="ETW94792.1"/>
    <property type="molecule type" value="Genomic_DNA"/>
</dbReference>
<proteinExistence type="inferred from homology"/>
<dbReference type="InterPro" id="IPR018510">
    <property type="entry name" value="DAP_epimerase_AS"/>
</dbReference>
<comment type="catalytic activity">
    <reaction evidence="8 9">
        <text>(2S,6S)-2,6-diaminopimelate = meso-2,6-diaminopimelate</text>
        <dbReference type="Rhea" id="RHEA:15393"/>
        <dbReference type="ChEBI" id="CHEBI:57609"/>
        <dbReference type="ChEBI" id="CHEBI:57791"/>
        <dbReference type="EC" id="5.1.1.7"/>
    </reaction>
</comment>
<accession>W4L9X5</accession>
<feature type="active site" description="Proton donor" evidence="9">
    <location>
        <position position="71"/>
    </location>
</feature>
<dbReference type="EC" id="5.1.1.7" evidence="3 9"/>
<dbReference type="UniPathway" id="UPA00034">
    <property type="reaction ID" value="UER00025"/>
</dbReference>
<dbReference type="HOGENOM" id="CLU_053306_3_0_7"/>
<evidence type="ECO:0000256" key="8">
    <source>
        <dbReference type="ARBA" id="ARBA00051712"/>
    </source>
</evidence>
<feature type="binding site" evidence="9">
    <location>
        <begin position="72"/>
        <end position="73"/>
    </location>
    <ligand>
        <name>substrate</name>
    </ligand>
</feature>
<feature type="binding site" evidence="9">
    <location>
        <position position="11"/>
    </location>
    <ligand>
        <name>substrate</name>
    </ligand>
</feature>
<comment type="caution">
    <text evidence="11">The sequence shown here is derived from an EMBL/GenBank/DDBJ whole genome shotgun (WGS) entry which is preliminary data.</text>
</comment>
<gene>
    <name evidence="9" type="primary">dapF</name>
    <name evidence="11" type="ORF">ETSY1_33340</name>
</gene>
<comment type="function">
    <text evidence="9">Catalyzes the stereoinversion of LL-2,6-diaminopimelate (L,L-DAP) to meso-diaminopimelate (meso-DAP), a precursor of L-lysine and an essential component of the bacterial peptidoglycan.</text>
</comment>
<dbReference type="HAMAP" id="MF_00197">
    <property type="entry name" value="DAP_epimerase"/>
    <property type="match status" value="1"/>
</dbReference>
<dbReference type="NCBIfam" id="TIGR00652">
    <property type="entry name" value="DapF"/>
    <property type="match status" value="1"/>
</dbReference>
<evidence type="ECO:0000256" key="7">
    <source>
        <dbReference type="ARBA" id="ARBA00023235"/>
    </source>
</evidence>
<keyword evidence="4 9" id="KW-0963">Cytoplasm</keyword>
<feature type="binding site" evidence="9">
    <location>
        <begin position="224"/>
        <end position="225"/>
    </location>
    <ligand>
        <name>substrate</name>
    </ligand>
</feature>
<comment type="subunit">
    <text evidence="9">Homodimer.</text>
</comment>
<evidence type="ECO:0000313" key="11">
    <source>
        <dbReference type="EMBL" id="ETW94792.1"/>
    </source>
</evidence>
<evidence type="ECO:0000256" key="9">
    <source>
        <dbReference type="HAMAP-Rule" id="MF_00197"/>
    </source>
</evidence>
<evidence type="ECO:0000256" key="10">
    <source>
        <dbReference type="PROSITE-ProRule" id="PRU10125"/>
    </source>
</evidence>
<dbReference type="Gene3D" id="3.10.310.10">
    <property type="entry name" value="Diaminopimelate Epimerase, Chain A, domain 1"/>
    <property type="match status" value="2"/>
</dbReference>
<reference evidence="11 12" key="1">
    <citation type="journal article" date="2014" name="Nature">
        <title>An environmental bacterial taxon with a large and distinct metabolic repertoire.</title>
        <authorList>
            <person name="Wilson M.C."/>
            <person name="Mori T."/>
            <person name="Ruckert C."/>
            <person name="Uria A.R."/>
            <person name="Helf M.J."/>
            <person name="Takada K."/>
            <person name="Gernert C."/>
            <person name="Steffens U.A."/>
            <person name="Heycke N."/>
            <person name="Schmitt S."/>
            <person name="Rinke C."/>
            <person name="Helfrich E.J."/>
            <person name="Brachmann A.O."/>
            <person name="Gurgui C."/>
            <person name="Wakimoto T."/>
            <person name="Kracht M."/>
            <person name="Crusemann M."/>
            <person name="Hentschel U."/>
            <person name="Abe I."/>
            <person name="Matsunaga S."/>
            <person name="Kalinowski J."/>
            <person name="Takeyama H."/>
            <person name="Piel J."/>
        </authorList>
    </citation>
    <scope>NUCLEOTIDE SEQUENCE [LARGE SCALE GENOMIC DNA]</scope>
    <source>
        <strain evidence="12">TSY1</strain>
    </source>
</reference>
<feature type="active site" description="Proton acceptor" evidence="9">
    <location>
        <position position="223"/>
    </location>
</feature>
<dbReference type="Pfam" id="PF01678">
    <property type="entry name" value="DAP_epimerase"/>
    <property type="match status" value="2"/>
</dbReference>
<dbReference type="SUPFAM" id="SSF54506">
    <property type="entry name" value="Diaminopimelate epimerase-like"/>
    <property type="match status" value="2"/>
</dbReference>
<evidence type="ECO:0000256" key="3">
    <source>
        <dbReference type="ARBA" id="ARBA00013080"/>
    </source>
</evidence>
<comment type="similarity">
    <text evidence="2 9">Belongs to the diaminopimelate epimerase family.</text>
</comment>
<feature type="binding site" evidence="9">
    <location>
        <begin position="214"/>
        <end position="215"/>
    </location>
    <ligand>
        <name>substrate</name>
    </ligand>
</feature>
<dbReference type="AlphaFoldDB" id="W4L9X5"/>
<evidence type="ECO:0000256" key="5">
    <source>
        <dbReference type="ARBA" id="ARBA00022605"/>
    </source>
</evidence>
<dbReference type="PANTHER" id="PTHR31689:SF0">
    <property type="entry name" value="DIAMINOPIMELATE EPIMERASE"/>
    <property type="match status" value="1"/>
</dbReference>
<feature type="site" description="Could be important to modulate the pK values of the two catalytic cysteine residues" evidence="9">
    <location>
        <position position="214"/>
    </location>
</feature>
<dbReference type="PANTHER" id="PTHR31689">
    <property type="entry name" value="DIAMINOPIMELATE EPIMERASE, CHLOROPLASTIC"/>
    <property type="match status" value="1"/>
</dbReference>
<evidence type="ECO:0000256" key="4">
    <source>
        <dbReference type="ARBA" id="ARBA00022490"/>
    </source>
</evidence>
<protein>
    <recommendedName>
        <fullName evidence="3 9">Diaminopimelate epimerase</fullName>
        <shortName evidence="9">DAP epimerase</shortName>
        <ecNumber evidence="3 9">5.1.1.7</ecNumber>
    </recommendedName>
    <alternativeName>
        <fullName evidence="9">PLP-independent amino acid racemase</fullName>
    </alternativeName>
</protein>
<keyword evidence="6 9" id="KW-0457">Lysine biosynthesis</keyword>
<feature type="active site" evidence="10">
    <location>
        <position position="71"/>
    </location>
</feature>
<keyword evidence="7 9" id="KW-0413">Isomerase</keyword>
<dbReference type="PATRIC" id="fig|1429438.4.peg.6307"/>
<dbReference type="PROSITE" id="PS01326">
    <property type="entry name" value="DAP_EPIMERASE"/>
    <property type="match status" value="1"/>
</dbReference>
<keyword evidence="12" id="KW-1185">Reference proteome</keyword>
<comment type="subcellular location">
    <subcellularLocation>
        <location evidence="9">Cytoplasm</location>
    </subcellularLocation>
</comment>